<dbReference type="PROSITE" id="PS50893">
    <property type="entry name" value="ABC_TRANSPORTER_2"/>
    <property type="match status" value="1"/>
</dbReference>
<proteinExistence type="predicted"/>
<sequence>MTQVREQAPTRNTVAPPPAPAAVRVDGVTQVFERGRPPVLEGVDLTVAAGEFVCLLGASGCGKSTLLNLVAGLATPTAGRVEVSAERPALMFQEPALLPWLTARGNVELALKARGVARGARRTEAERLLELVNLGSHGAKRVHELSGGMRQRVALARALAQDSSVLLMDEPFAALDAITRDVLHEELTRVWTEQQLSVVFVTHNVREAVRLGQRVVLMSSRPGRIVREWQVDIPHPRAIESPAVGALASEITAELHREISRHGR</sequence>
<dbReference type="InterPro" id="IPR017871">
    <property type="entry name" value="ABC_transporter-like_CS"/>
</dbReference>
<name>A0A7K3WJD8_9ACTN</name>
<accession>A0A7K3WJD8</accession>
<reference evidence="6 7" key="1">
    <citation type="submission" date="2020-02" db="EMBL/GenBank/DDBJ databases">
        <title>The whole genome sequence of CPCC 205119.</title>
        <authorList>
            <person name="Jiang Z."/>
        </authorList>
    </citation>
    <scope>NUCLEOTIDE SEQUENCE [LARGE SCALE GENOMIC DNA]</scope>
    <source>
        <strain evidence="6 7">CPCC 205119</strain>
    </source>
</reference>
<comment type="caution">
    <text evidence="6">The sequence shown here is derived from an EMBL/GenBank/DDBJ whole genome shotgun (WGS) entry which is preliminary data.</text>
</comment>
<feature type="domain" description="ABC transporter" evidence="5">
    <location>
        <begin position="23"/>
        <end position="247"/>
    </location>
</feature>
<dbReference type="CDD" id="cd03293">
    <property type="entry name" value="ABC_NrtD_SsuB_transporters"/>
    <property type="match status" value="1"/>
</dbReference>
<keyword evidence="1" id="KW-0813">Transport</keyword>
<dbReference type="GO" id="GO:0016887">
    <property type="term" value="F:ATP hydrolysis activity"/>
    <property type="evidence" value="ECO:0007669"/>
    <property type="project" value="InterPro"/>
</dbReference>
<dbReference type="EMBL" id="JAAGWK010000038">
    <property type="protein sequence ID" value="NEL56621.1"/>
    <property type="molecule type" value="Genomic_DNA"/>
</dbReference>
<evidence type="ECO:0000259" key="5">
    <source>
        <dbReference type="PROSITE" id="PS50893"/>
    </source>
</evidence>
<dbReference type="AlphaFoldDB" id="A0A7K3WJD8"/>
<dbReference type="PROSITE" id="PS00211">
    <property type="entry name" value="ABC_TRANSPORTER_1"/>
    <property type="match status" value="1"/>
</dbReference>
<dbReference type="InterPro" id="IPR050166">
    <property type="entry name" value="ABC_transporter_ATP-bind"/>
</dbReference>
<evidence type="ECO:0000313" key="6">
    <source>
        <dbReference type="EMBL" id="NEL56621.1"/>
    </source>
</evidence>
<evidence type="ECO:0000256" key="2">
    <source>
        <dbReference type="ARBA" id="ARBA00022741"/>
    </source>
</evidence>
<evidence type="ECO:0000256" key="3">
    <source>
        <dbReference type="ARBA" id="ARBA00022840"/>
    </source>
</evidence>
<dbReference type="InterPro" id="IPR003439">
    <property type="entry name" value="ABC_transporter-like_ATP-bd"/>
</dbReference>
<dbReference type="SMART" id="SM00382">
    <property type="entry name" value="AAA"/>
    <property type="match status" value="1"/>
</dbReference>
<dbReference type="Gene3D" id="3.40.50.300">
    <property type="entry name" value="P-loop containing nucleotide triphosphate hydrolases"/>
    <property type="match status" value="1"/>
</dbReference>
<feature type="region of interest" description="Disordered" evidence="4">
    <location>
        <begin position="1"/>
        <end position="20"/>
    </location>
</feature>
<keyword evidence="2" id="KW-0547">Nucleotide-binding</keyword>
<organism evidence="6 7">
    <name type="scientific">Goekera deserti</name>
    <dbReference type="NCBI Taxonomy" id="2497753"/>
    <lineage>
        <taxon>Bacteria</taxon>
        <taxon>Bacillati</taxon>
        <taxon>Actinomycetota</taxon>
        <taxon>Actinomycetes</taxon>
        <taxon>Geodermatophilales</taxon>
        <taxon>Geodermatophilaceae</taxon>
        <taxon>Goekera</taxon>
    </lineage>
</organism>
<dbReference type="InterPro" id="IPR003593">
    <property type="entry name" value="AAA+_ATPase"/>
</dbReference>
<dbReference type="PANTHER" id="PTHR42788:SF13">
    <property type="entry name" value="ALIPHATIC SULFONATES IMPORT ATP-BINDING PROTEIN SSUB"/>
    <property type="match status" value="1"/>
</dbReference>
<keyword evidence="7" id="KW-1185">Reference proteome</keyword>
<dbReference type="Proteomes" id="UP000470470">
    <property type="component" value="Unassembled WGS sequence"/>
</dbReference>
<dbReference type="InterPro" id="IPR027417">
    <property type="entry name" value="P-loop_NTPase"/>
</dbReference>
<dbReference type="RefSeq" id="WP_152731475.1">
    <property type="nucleotide sequence ID" value="NZ_JAABOZ010000008.1"/>
</dbReference>
<keyword evidence="3 6" id="KW-0067">ATP-binding</keyword>
<dbReference type="PANTHER" id="PTHR42788">
    <property type="entry name" value="TAURINE IMPORT ATP-BINDING PROTEIN-RELATED"/>
    <property type="match status" value="1"/>
</dbReference>
<evidence type="ECO:0000256" key="4">
    <source>
        <dbReference type="SAM" id="MobiDB-lite"/>
    </source>
</evidence>
<protein>
    <submittedName>
        <fullName evidence="6">ABC transporter ATP-binding protein</fullName>
    </submittedName>
</protein>
<evidence type="ECO:0000256" key="1">
    <source>
        <dbReference type="ARBA" id="ARBA00022448"/>
    </source>
</evidence>
<dbReference type="SUPFAM" id="SSF52540">
    <property type="entry name" value="P-loop containing nucleoside triphosphate hydrolases"/>
    <property type="match status" value="1"/>
</dbReference>
<dbReference type="Pfam" id="PF00005">
    <property type="entry name" value="ABC_tran"/>
    <property type="match status" value="1"/>
</dbReference>
<evidence type="ECO:0000313" key="7">
    <source>
        <dbReference type="Proteomes" id="UP000470470"/>
    </source>
</evidence>
<dbReference type="GO" id="GO:0005524">
    <property type="term" value="F:ATP binding"/>
    <property type="evidence" value="ECO:0007669"/>
    <property type="project" value="UniProtKB-KW"/>
</dbReference>
<gene>
    <name evidence="6" type="ORF">G1H19_21880</name>
</gene>